<comment type="caution">
    <text evidence="2">The sequence shown here is derived from an EMBL/GenBank/DDBJ whole genome shotgun (WGS) entry which is preliminary data.</text>
</comment>
<dbReference type="AlphaFoldDB" id="A0A397T760"/>
<keyword evidence="3" id="KW-1185">Reference proteome</keyword>
<evidence type="ECO:0000256" key="1">
    <source>
        <dbReference type="SAM" id="Phobius"/>
    </source>
</evidence>
<reference evidence="2 3" key="1">
    <citation type="submission" date="2018-06" db="EMBL/GenBank/DDBJ databases">
        <title>Comparative genomics reveals the genomic features of Rhizophagus irregularis, R. cerebriforme, R. diaphanum and Gigaspora rosea, and their symbiotic lifestyle signature.</title>
        <authorList>
            <person name="Morin E."/>
            <person name="San Clemente H."/>
            <person name="Chen E.C.H."/>
            <person name="De La Providencia I."/>
            <person name="Hainaut M."/>
            <person name="Kuo A."/>
            <person name="Kohler A."/>
            <person name="Murat C."/>
            <person name="Tang N."/>
            <person name="Roy S."/>
            <person name="Loubradou J."/>
            <person name="Henrissat B."/>
            <person name="Grigoriev I.V."/>
            <person name="Corradi N."/>
            <person name="Roux C."/>
            <person name="Martin F.M."/>
        </authorList>
    </citation>
    <scope>NUCLEOTIDE SEQUENCE [LARGE SCALE GENOMIC DNA]</scope>
    <source>
        <strain evidence="2 3">DAOM 227022</strain>
    </source>
</reference>
<dbReference type="Proteomes" id="UP000265703">
    <property type="component" value="Unassembled WGS sequence"/>
</dbReference>
<keyword evidence="1" id="KW-1133">Transmembrane helix</keyword>
<dbReference type="EMBL" id="QKYT01000110">
    <property type="protein sequence ID" value="RIA93149.1"/>
    <property type="molecule type" value="Genomic_DNA"/>
</dbReference>
<organism evidence="2 3">
    <name type="scientific">Glomus cerebriforme</name>
    <dbReference type="NCBI Taxonomy" id="658196"/>
    <lineage>
        <taxon>Eukaryota</taxon>
        <taxon>Fungi</taxon>
        <taxon>Fungi incertae sedis</taxon>
        <taxon>Mucoromycota</taxon>
        <taxon>Glomeromycotina</taxon>
        <taxon>Glomeromycetes</taxon>
        <taxon>Glomerales</taxon>
        <taxon>Glomeraceae</taxon>
        <taxon>Glomus</taxon>
    </lineage>
</organism>
<accession>A0A397T760</accession>
<evidence type="ECO:0000313" key="2">
    <source>
        <dbReference type="EMBL" id="RIA93149.1"/>
    </source>
</evidence>
<gene>
    <name evidence="2" type="ORF">C1645_30081</name>
</gene>
<feature type="transmembrane region" description="Helical" evidence="1">
    <location>
        <begin position="12"/>
        <end position="38"/>
    </location>
</feature>
<keyword evidence="1" id="KW-0812">Transmembrane</keyword>
<sequence length="58" mass="6996">MISNDIFISRHILFLLKYIILTIVTFFFSEIKIFPLILNSNFKNLSFFYPTFETYCAF</sequence>
<protein>
    <submittedName>
        <fullName evidence="2">Uncharacterized protein</fullName>
    </submittedName>
</protein>
<keyword evidence="1" id="KW-0472">Membrane</keyword>
<proteinExistence type="predicted"/>
<name>A0A397T760_9GLOM</name>
<evidence type="ECO:0000313" key="3">
    <source>
        <dbReference type="Proteomes" id="UP000265703"/>
    </source>
</evidence>